<dbReference type="Proteomes" id="UP000765802">
    <property type="component" value="Unassembled WGS sequence"/>
</dbReference>
<keyword evidence="7" id="KW-1185">Reference proteome</keyword>
<keyword evidence="4" id="KW-0233">DNA recombination</keyword>
<accession>A0ABR7MAB8</accession>
<evidence type="ECO:0000256" key="3">
    <source>
        <dbReference type="ARBA" id="ARBA00023054"/>
    </source>
</evidence>
<comment type="caution">
    <text evidence="6">The sequence shown here is derived from an EMBL/GenBank/DDBJ whole genome shotgun (WGS) entry which is preliminary data.</text>
</comment>
<evidence type="ECO:0000256" key="2">
    <source>
        <dbReference type="ARBA" id="ARBA00009840"/>
    </source>
</evidence>
<proteinExistence type="inferred from homology"/>
<dbReference type="InterPro" id="IPR003798">
    <property type="entry name" value="DNA_recombination_RmuC"/>
</dbReference>
<evidence type="ECO:0000256" key="4">
    <source>
        <dbReference type="ARBA" id="ARBA00023172"/>
    </source>
</evidence>
<gene>
    <name evidence="6" type="ORF">BC349_12980</name>
</gene>
<evidence type="ECO:0000313" key="7">
    <source>
        <dbReference type="Proteomes" id="UP000765802"/>
    </source>
</evidence>
<evidence type="ECO:0000256" key="5">
    <source>
        <dbReference type="SAM" id="Coils"/>
    </source>
</evidence>
<evidence type="ECO:0008006" key="8">
    <source>
        <dbReference type="Google" id="ProtNLM"/>
    </source>
</evidence>
<comment type="function">
    <text evidence="1">Involved in DNA recombination.</text>
</comment>
<protein>
    <recommendedName>
        <fullName evidence="8">DNA recombination protein RmuC</fullName>
    </recommendedName>
</protein>
<organism evidence="6 7">
    <name type="scientific">Flavihumibacter stibioxidans</name>
    <dbReference type="NCBI Taxonomy" id="1834163"/>
    <lineage>
        <taxon>Bacteria</taxon>
        <taxon>Pseudomonadati</taxon>
        <taxon>Bacteroidota</taxon>
        <taxon>Chitinophagia</taxon>
        <taxon>Chitinophagales</taxon>
        <taxon>Chitinophagaceae</taxon>
        <taxon>Flavihumibacter</taxon>
    </lineage>
</organism>
<dbReference type="PANTHER" id="PTHR30563:SF0">
    <property type="entry name" value="DNA RECOMBINATION PROTEIN RMUC"/>
    <property type="match status" value="1"/>
</dbReference>
<dbReference type="EMBL" id="MBUA01000023">
    <property type="protein sequence ID" value="MBC6491970.1"/>
    <property type="molecule type" value="Genomic_DNA"/>
</dbReference>
<name>A0ABR7MAB8_9BACT</name>
<dbReference type="PANTHER" id="PTHR30563">
    <property type="entry name" value="DNA RECOMBINATION PROTEIN RMUC"/>
    <property type="match status" value="1"/>
</dbReference>
<keyword evidence="3 5" id="KW-0175">Coiled coil</keyword>
<comment type="similarity">
    <text evidence="2">Belongs to the RmuC family.</text>
</comment>
<evidence type="ECO:0000313" key="6">
    <source>
        <dbReference type="EMBL" id="MBC6491970.1"/>
    </source>
</evidence>
<evidence type="ECO:0000256" key="1">
    <source>
        <dbReference type="ARBA" id="ARBA00003416"/>
    </source>
</evidence>
<feature type="coiled-coil region" evidence="5">
    <location>
        <begin position="96"/>
        <end position="151"/>
    </location>
</feature>
<reference evidence="6 7" key="1">
    <citation type="submission" date="2016-07" db="EMBL/GenBank/DDBJ databases">
        <title>Genome analysis of Flavihumibacter stibioxidans YS-17.</title>
        <authorList>
            <person name="Shi K."/>
            <person name="Han Y."/>
            <person name="Wang G."/>
        </authorList>
    </citation>
    <scope>NUCLEOTIDE SEQUENCE [LARGE SCALE GENOMIC DNA]</scope>
    <source>
        <strain evidence="6 7">YS-17</strain>
    </source>
</reference>
<dbReference type="Pfam" id="PF02646">
    <property type="entry name" value="RmuC"/>
    <property type="match status" value="1"/>
</dbReference>
<sequence>MIVGLFGLFAGITITWLVRKLLVERDFVSAARYAETSATLQQTITRLALAEEKTRMQADELAALKARSAELEQVSHRQRESLSAEKTAFGIVNGEKENLQLENNSIRQKLESRTNEWMEANRVITDLKAKLENQSLVYQQQKTDLEQMTEKLRKDFSLLANDILDEKTKKFNEVQQREMNVLLEPLKSNLNDFRQQVEKTYKSENEERLSLKEQVKLMVQLNETLAKEAKSLAVALSGNTKKQGDWGEWILETILEYSGLQKGVHFFPQESSNDDDGNRMRPDIVVKYPDERVLVIDSKVSLVHYDQLCREENTDTQVILLKSLVQSLRNHIDGLSGKNYTQIANSLDMVIMFLPVEAAYITALQNDPDLQQYAYRKNVLLVSPANLVVAMKLIYDMWKKDAINKNAEAVAERAGRLYDKVAGFIEDFESIGKSINAVQKVYGEAHRKLASGRGNIIFQAEKMKQLEIKSGKTIPAGIASEALLQDGLDRD</sequence>